<proteinExistence type="predicted"/>
<name>A0ABV0PQW6_9TELE</name>
<organism evidence="1 2">
    <name type="scientific">Goodea atripinnis</name>
    <dbReference type="NCBI Taxonomy" id="208336"/>
    <lineage>
        <taxon>Eukaryota</taxon>
        <taxon>Metazoa</taxon>
        <taxon>Chordata</taxon>
        <taxon>Craniata</taxon>
        <taxon>Vertebrata</taxon>
        <taxon>Euteleostomi</taxon>
        <taxon>Actinopterygii</taxon>
        <taxon>Neopterygii</taxon>
        <taxon>Teleostei</taxon>
        <taxon>Neoteleostei</taxon>
        <taxon>Acanthomorphata</taxon>
        <taxon>Ovalentaria</taxon>
        <taxon>Atherinomorphae</taxon>
        <taxon>Cyprinodontiformes</taxon>
        <taxon>Goodeidae</taxon>
        <taxon>Goodea</taxon>
    </lineage>
</organism>
<gene>
    <name evidence="1" type="ORF">GOODEAATRI_021793</name>
</gene>
<keyword evidence="2" id="KW-1185">Reference proteome</keyword>
<accession>A0ABV0PQW6</accession>
<protein>
    <submittedName>
        <fullName evidence="1">Uncharacterized protein</fullName>
    </submittedName>
</protein>
<comment type="caution">
    <text evidence="1">The sequence shown here is derived from an EMBL/GenBank/DDBJ whole genome shotgun (WGS) entry which is preliminary data.</text>
</comment>
<reference evidence="1 2" key="1">
    <citation type="submission" date="2021-06" db="EMBL/GenBank/DDBJ databases">
        <authorList>
            <person name="Palmer J.M."/>
        </authorList>
    </citation>
    <scope>NUCLEOTIDE SEQUENCE [LARGE SCALE GENOMIC DNA]</scope>
    <source>
        <strain evidence="1 2">GA_2019</strain>
        <tissue evidence="1">Muscle</tissue>
    </source>
</reference>
<dbReference type="Proteomes" id="UP001476798">
    <property type="component" value="Unassembled WGS sequence"/>
</dbReference>
<dbReference type="EMBL" id="JAHRIO010082123">
    <property type="protein sequence ID" value="MEQ2185788.1"/>
    <property type="molecule type" value="Genomic_DNA"/>
</dbReference>
<sequence>MKIKDPGNSDVIAPVPLMCVKALDSRNGEAVDNLQQPVSLMSTLEQRTPLLHHLLLAYPLCISPALSKREAEYTLDSKQFILECWRKPEYPARTHACMRRTCKLHADQGLSCCKATTPLCSLKTHW</sequence>
<evidence type="ECO:0000313" key="1">
    <source>
        <dbReference type="EMBL" id="MEQ2185788.1"/>
    </source>
</evidence>
<evidence type="ECO:0000313" key="2">
    <source>
        <dbReference type="Proteomes" id="UP001476798"/>
    </source>
</evidence>